<dbReference type="GO" id="GO:0008270">
    <property type="term" value="F:zinc ion binding"/>
    <property type="evidence" value="ECO:0007669"/>
    <property type="project" value="InterPro"/>
</dbReference>
<dbReference type="PROSITE" id="PS00133">
    <property type="entry name" value="CARBOXYPEPT_ZN_2"/>
    <property type="match status" value="1"/>
</dbReference>
<dbReference type="Gene3D" id="3.40.630.10">
    <property type="entry name" value="Zn peptidases"/>
    <property type="match status" value="1"/>
</dbReference>
<keyword evidence="9" id="KW-0482">Metalloprotease</keyword>
<evidence type="ECO:0000313" key="18">
    <source>
        <dbReference type="EMBL" id="GGK40475.1"/>
    </source>
</evidence>
<keyword evidence="6 16" id="KW-0732">Signal</keyword>
<dbReference type="FunFam" id="3.40.630.10:FF:000084">
    <property type="entry name" value="Carboxypeptidase B2"/>
    <property type="match status" value="1"/>
</dbReference>
<evidence type="ECO:0000256" key="1">
    <source>
        <dbReference type="ARBA" id="ARBA00001947"/>
    </source>
</evidence>
<accession>A0A8J3BTN3</accession>
<reference evidence="18" key="1">
    <citation type="journal article" date="2014" name="Int. J. Syst. Evol. Microbiol.">
        <title>Complete genome sequence of Corynebacterium casei LMG S-19264T (=DSM 44701T), isolated from a smear-ripened cheese.</title>
        <authorList>
            <consortium name="US DOE Joint Genome Institute (JGI-PGF)"/>
            <person name="Walter F."/>
            <person name="Albersmeier A."/>
            <person name="Kalinowski J."/>
            <person name="Ruckert C."/>
        </authorList>
    </citation>
    <scope>NUCLEOTIDE SEQUENCE</scope>
    <source>
        <strain evidence="18">JCM 3091</strain>
    </source>
</reference>
<dbReference type="EC" id="3.4.17.18" evidence="12"/>
<dbReference type="PANTHER" id="PTHR11705">
    <property type="entry name" value="PROTEASE FAMILY M14 CARBOXYPEPTIDASE A,B"/>
    <property type="match status" value="1"/>
</dbReference>
<reference evidence="18" key="2">
    <citation type="submission" date="2020-09" db="EMBL/GenBank/DDBJ databases">
        <authorList>
            <person name="Sun Q."/>
            <person name="Ohkuma M."/>
        </authorList>
    </citation>
    <scope>NUCLEOTIDE SEQUENCE</scope>
    <source>
        <strain evidence="18">JCM 3091</strain>
    </source>
</reference>
<dbReference type="GO" id="GO:0006508">
    <property type="term" value="P:proteolysis"/>
    <property type="evidence" value="ECO:0007669"/>
    <property type="project" value="UniProtKB-KW"/>
</dbReference>
<dbReference type="PROSITE" id="PS52035">
    <property type="entry name" value="PEPTIDASE_M14"/>
    <property type="match status" value="1"/>
</dbReference>
<organism evidence="18 19">
    <name type="scientific">Pilimelia terevasa</name>
    <dbReference type="NCBI Taxonomy" id="53372"/>
    <lineage>
        <taxon>Bacteria</taxon>
        <taxon>Bacillati</taxon>
        <taxon>Actinomycetota</taxon>
        <taxon>Actinomycetes</taxon>
        <taxon>Micromonosporales</taxon>
        <taxon>Micromonosporaceae</taxon>
        <taxon>Pilimelia</taxon>
    </lineage>
</organism>
<dbReference type="SUPFAM" id="SSF53187">
    <property type="entry name" value="Zn-dependent exopeptidases"/>
    <property type="match status" value="1"/>
</dbReference>
<feature type="signal peptide" evidence="16">
    <location>
        <begin position="1"/>
        <end position="26"/>
    </location>
</feature>
<dbReference type="AlphaFoldDB" id="A0A8J3BTN3"/>
<evidence type="ECO:0000256" key="9">
    <source>
        <dbReference type="ARBA" id="ARBA00023049"/>
    </source>
</evidence>
<evidence type="ECO:0000256" key="12">
    <source>
        <dbReference type="ARBA" id="ARBA00066554"/>
    </source>
</evidence>
<evidence type="ECO:0000256" key="5">
    <source>
        <dbReference type="ARBA" id="ARBA00022723"/>
    </source>
</evidence>
<evidence type="ECO:0000256" key="4">
    <source>
        <dbReference type="ARBA" id="ARBA00022670"/>
    </source>
</evidence>
<evidence type="ECO:0000256" key="16">
    <source>
        <dbReference type="SAM" id="SignalP"/>
    </source>
</evidence>
<keyword evidence="19" id="KW-1185">Reference proteome</keyword>
<evidence type="ECO:0000256" key="15">
    <source>
        <dbReference type="SAM" id="MobiDB-lite"/>
    </source>
</evidence>
<name>A0A8J3BTN3_9ACTN</name>
<evidence type="ECO:0000256" key="7">
    <source>
        <dbReference type="ARBA" id="ARBA00022801"/>
    </source>
</evidence>
<dbReference type="InterPro" id="IPR000834">
    <property type="entry name" value="Peptidase_M14"/>
</dbReference>
<evidence type="ECO:0000256" key="3">
    <source>
        <dbReference type="ARBA" id="ARBA00022645"/>
    </source>
</evidence>
<gene>
    <name evidence="18" type="ORF">GCM10010124_36550</name>
</gene>
<feature type="chain" id="PRO_5035173956" description="Zinc carboxypeptidase" evidence="16">
    <location>
        <begin position="27"/>
        <end position="445"/>
    </location>
</feature>
<proteinExistence type="inferred from homology"/>
<sequence length="445" mass="47618">MRTLLAVGAAAVTVALPLATGQSASADAAAVALANPNGEAMYLVQEPGMRTGHLATLLEANGFDLAGHGDSALGVGVLGDRTTPARARALGLTAKYMAPQYHPVDPSFQANADTYYGGYHTSAGHERHNAAVASAHPTLVRKHTIGQSWKKTQGQGGHDIEAVCITKITSGDCELTNTNKKPKFTLMSQIHSRELASGELSYMFMDQLVNNYGKDSEVTALLDSTEVWVIPIANPDGVDVVSSNSSRPVLQRKNLHENGCSGTQIGTDLNRNSDYHWDKNQGGKCSETYPGTGPDSEPETQGIESFLKRIYRDTKPDADNTPASKDTTGVFLTVHAYAQLNIFPYGWTNNNAPNHSDLKAIADAMGAHNRYQVVHGDGGLNYFAPGATDDWIYGRLGVPGYTIEIGPGTGNCAGFTPQYSCMQSFWKLNYPAYMAAAKAAAKPYK</sequence>
<dbReference type="SMART" id="SM00631">
    <property type="entry name" value="Zn_pept"/>
    <property type="match status" value="1"/>
</dbReference>
<keyword evidence="5" id="KW-0479">Metal-binding</keyword>
<comment type="similarity">
    <text evidence="2 14">Belongs to the peptidase M14 family.</text>
</comment>
<keyword evidence="4" id="KW-0645">Protease</keyword>
<evidence type="ECO:0000256" key="6">
    <source>
        <dbReference type="ARBA" id="ARBA00022729"/>
    </source>
</evidence>
<dbReference type="GO" id="GO:0004181">
    <property type="term" value="F:metallocarboxypeptidase activity"/>
    <property type="evidence" value="ECO:0007669"/>
    <property type="project" value="InterPro"/>
</dbReference>
<comment type="caution">
    <text evidence="18">The sequence shown here is derived from an EMBL/GenBank/DDBJ whole genome shotgun (WGS) entry which is preliminary data.</text>
</comment>
<evidence type="ECO:0000256" key="14">
    <source>
        <dbReference type="PROSITE-ProRule" id="PRU01379"/>
    </source>
</evidence>
<feature type="region of interest" description="Disordered" evidence="15">
    <location>
        <begin position="281"/>
        <end position="300"/>
    </location>
</feature>
<dbReference type="EMBL" id="BMQC01000017">
    <property type="protein sequence ID" value="GGK40475.1"/>
    <property type="molecule type" value="Genomic_DNA"/>
</dbReference>
<evidence type="ECO:0000256" key="10">
    <source>
        <dbReference type="ARBA" id="ARBA00050859"/>
    </source>
</evidence>
<dbReference type="Proteomes" id="UP000662200">
    <property type="component" value="Unassembled WGS sequence"/>
</dbReference>
<evidence type="ECO:0000256" key="11">
    <source>
        <dbReference type="ARBA" id="ARBA00055464"/>
    </source>
</evidence>
<comment type="catalytic activity">
    <reaction evidence="10">
        <text>Releases a C-terminal residue, which may be hydrophobic or positively charged.</text>
        <dbReference type="EC" id="3.4.17.18"/>
    </reaction>
</comment>
<dbReference type="Pfam" id="PF00246">
    <property type="entry name" value="Peptidase_M14"/>
    <property type="match status" value="1"/>
</dbReference>
<evidence type="ECO:0000256" key="2">
    <source>
        <dbReference type="ARBA" id="ARBA00005988"/>
    </source>
</evidence>
<evidence type="ECO:0000256" key="8">
    <source>
        <dbReference type="ARBA" id="ARBA00022833"/>
    </source>
</evidence>
<dbReference type="InterPro" id="IPR057247">
    <property type="entry name" value="CARBOXYPEPT_ZN_2"/>
</dbReference>
<feature type="domain" description="Peptidase M14" evidence="17">
    <location>
        <begin position="118"/>
        <end position="440"/>
    </location>
</feature>
<keyword evidence="3" id="KW-0121">Carboxypeptidase</keyword>
<feature type="active site" description="Proton donor/acceptor" evidence="14">
    <location>
        <position position="404"/>
    </location>
</feature>
<evidence type="ECO:0000313" key="19">
    <source>
        <dbReference type="Proteomes" id="UP000662200"/>
    </source>
</evidence>
<evidence type="ECO:0000259" key="17">
    <source>
        <dbReference type="PROSITE" id="PS52035"/>
    </source>
</evidence>
<dbReference type="GO" id="GO:0005615">
    <property type="term" value="C:extracellular space"/>
    <property type="evidence" value="ECO:0007669"/>
    <property type="project" value="TreeGrafter"/>
</dbReference>
<keyword evidence="7" id="KW-0378">Hydrolase</keyword>
<protein>
    <recommendedName>
        <fullName evidence="13">Zinc carboxypeptidase</fullName>
        <ecNumber evidence="12">3.4.17.18</ecNumber>
    </recommendedName>
</protein>
<dbReference type="PANTHER" id="PTHR11705:SF143">
    <property type="entry name" value="SLL0236 PROTEIN"/>
    <property type="match status" value="1"/>
</dbReference>
<evidence type="ECO:0000256" key="13">
    <source>
        <dbReference type="ARBA" id="ARBA00074273"/>
    </source>
</evidence>
<comment type="function">
    <text evidence="11">Carboxypeptidase that possesses the specificities of both mammalian Cpase A and B. Thus shows broad substrate specificity, being able to cleave Cbz-Gly-Leu, Cbz-Gly-Val, Cbz-Gly-Phe, Cbz-Gly-Lys and Bz-Gly-Arg in vitro.</text>
</comment>
<keyword evidence="8" id="KW-0862">Zinc</keyword>
<comment type="cofactor">
    <cofactor evidence="1">
        <name>Zn(2+)</name>
        <dbReference type="ChEBI" id="CHEBI:29105"/>
    </cofactor>
</comment>